<proteinExistence type="predicted"/>
<evidence type="ECO:0000313" key="1">
    <source>
        <dbReference type="EnsemblPlants" id="AVESA.00010b.r2.2AG0245780.1.CDS"/>
    </source>
</evidence>
<evidence type="ECO:0000313" key="2">
    <source>
        <dbReference type="Proteomes" id="UP001732700"/>
    </source>
</evidence>
<dbReference type="Proteomes" id="UP001732700">
    <property type="component" value="Chromosome 2A"/>
</dbReference>
<sequence>MKTDCQSAVGTAASSSEEEEREESRRHLLEIGGDPAPLPADEEEANARARRWKKAVRVLIRRGYEVIMKTAVGTGSGKERPGRDLLESRPGCNWPSLLLLLLLPFRRLDPEPIRSIKALTAQRDAFIRRKKLIPSQLRVLHDKVVLPCLEWHNSKHPDDEYEAAPGVVTRYTTYKDNTLWSHGNFVARRKRSGFFSFLPAPRTLFFFELRRTNGVVEVTASIPIDEPVTEAYTFLGFPLGWGTRRNGQADCVCKTCYRRFHVPYFGLKRTCTCEDIKVESVCKMCYLQYNTVHPIRGGFLFGQ</sequence>
<name>A0ACD5UG61_AVESA</name>
<organism evidence="1 2">
    <name type="scientific">Avena sativa</name>
    <name type="common">Oat</name>
    <dbReference type="NCBI Taxonomy" id="4498"/>
    <lineage>
        <taxon>Eukaryota</taxon>
        <taxon>Viridiplantae</taxon>
        <taxon>Streptophyta</taxon>
        <taxon>Embryophyta</taxon>
        <taxon>Tracheophyta</taxon>
        <taxon>Spermatophyta</taxon>
        <taxon>Magnoliopsida</taxon>
        <taxon>Liliopsida</taxon>
        <taxon>Poales</taxon>
        <taxon>Poaceae</taxon>
        <taxon>BOP clade</taxon>
        <taxon>Pooideae</taxon>
        <taxon>Poodae</taxon>
        <taxon>Poeae</taxon>
        <taxon>Poeae Chloroplast Group 1 (Aveneae type)</taxon>
        <taxon>Aveninae</taxon>
        <taxon>Avena</taxon>
    </lineage>
</organism>
<reference evidence="1" key="2">
    <citation type="submission" date="2025-09" db="UniProtKB">
        <authorList>
            <consortium name="EnsemblPlants"/>
        </authorList>
    </citation>
    <scope>IDENTIFICATION</scope>
</reference>
<reference evidence="1" key="1">
    <citation type="submission" date="2021-05" db="EMBL/GenBank/DDBJ databases">
        <authorList>
            <person name="Scholz U."/>
            <person name="Mascher M."/>
            <person name="Fiebig A."/>
        </authorList>
    </citation>
    <scope>NUCLEOTIDE SEQUENCE [LARGE SCALE GENOMIC DNA]</scope>
</reference>
<protein>
    <submittedName>
        <fullName evidence="1">Uncharacterized protein</fullName>
    </submittedName>
</protein>
<accession>A0ACD5UG61</accession>
<dbReference type="EnsemblPlants" id="AVESA.00010b.r2.2AG0245780.1">
    <property type="protein sequence ID" value="AVESA.00010b.r2.2AG0245780.1.CDS"/>
    <property type="gene ID" value="AVESA.00010b.r2.2AG0245780"/>
</dbReference>
<keyword evidence="2" id="KW-1185">Reference proteome</keyword>